<name>A0ABQ9HQ58_9NEOP</name>
<gene>
    <name evidence="2" type="ORF">PR048_012728</name>
</gene>
<evidence type="ECO:0000313" key="2">
    <source>
        <dbReference type="EMBL" id="KAJ8886517.1"/>
    </source>
</evidence>
<reference evidence="2 3" key="1">
    <citation type="submission" date="2023-02" db="EMBL/GenBank/DDBJ databases">
        <title>LHISI_Scaffold_Assembly.</title>
        <authorList>
            <person name="Stuart O.P."/>
            <person name="Cleave R."/>
            <person name="Magrath M.J.L."/>
            <person name="Mikheyev A.S."/>
        </authorList>
    </citation>
    <scope>NUCLEOTIDE SEQUENCE [LARGE SCALE GENOMIC DNA]</scope>
    <source>
        <strain evidence="2">Daus_M_001</strain>
        <tissue evidence="2">Leg muscle</tissue>
    </source>
</reference>
<feature type="compositionally biased region" description="Basic and acidic residues" evidence="1">
    <location>
        <begin position="80"/>
        <end position="99"/>
    </location>
</feature>
<feature type="region of interest" description="Disordered" evidence="1">
    <location>
        <begin position="61"/>
        <end position="101"/>
    </location>
</feature>
<evidence type="ECO:0000313" key="3">
    <source>
        <dbReference type="Proteomes" id="UP001159363"/>
    </source>
</evidence>
<protein>
    <submittedName>
        <fullName evidence="2">Uncharacterized protein</fullName>
    </submittedName>
</protein>
<organism evidence="2 3">
    <name type="scientific">Dryococelus australis</name>
    <dbReference type="NCBI Taxonomy" id="614101"/>
    <lineage>
        <taxon>Eukaryota</taxon>
        <taxon>Metazoa</taxon>
        <taxon>Ecdysozoa</taxon>
        <taxon>Arthropoda</taxon>
        <taxon>Hexapoda</taxon>
        <taxon>Insecta</taxon>
        <taxon>Pterygota</taxon>
        <taxon>Neoptera</taxon>
        <taxon>Polyneoptera</taxon>
        <taxon>Phasmatodea</taxon>
        <taxon>Verophasmatodea</taxon>
        <taxon>Anareolatae</taxon>
        <taxon>Phasmatidae</taxon>
        <taxon>Eurycanthinae</taxon>
        <taxon>Dryococelus</taxon>
    </lineage>
</organism>
<dbReference type="Proteomes" id="UP001159363">
    <property type="component" value="Chromosome X"/>
</dbReference>
<sequence length="131" mass="14558">MAFQQPNQEKTKRHTNDEGWSYLCPYFNLVTIDKDHAVLPWAGSEERNTLHDGRSEVVVTSQSSHAEDWRVGGPCSGVHAGREHSSGDQHENRREDEKCGANQNVASTRQLASIPTLCSVVVAGIYCLLDH</sequence>
<comment type="caution">
    <text evidence="2">The sequence shown here is derived from an EMBL/GenBank/DDBJ whole genome shotgun (WGS) entry which is preliminary data.</text>
</comment>
<proteinExistence type="predicted"/>
<dbReference type="EMBL" id="JARBHB010000004">
    <property type="protein sequence ID" value="KAJ8886517.1"/>
    <property type="molecule type" value="Genomic_DNA"/>
</dbReference>
<accession>A0ABQ9HQ58</accession>
<keyword evidence="3" id="KW-1185">Reference proteome</keyword>
<evidence type="ECO:0000256" key="1">
    <source>
        <dbReference type="SAM" id="MobiDB-lite"/>
    </source>
</evidence>